<dbReference type="RefSeq" id="WP_060799012.1">
    <property type="nucleotide sequence ID" value="NZ_KQ956800.1"/>
</dbReference>
<dbReference type="Gene3D" id="3.40.1360.10">
    <property type="match status" value="1"/>
</dbReference>
<dbReference type="GO" id="GO:0043139">
    <property type="term" value="F:5'-3' DNA helicase activity"/>
    <property type="evidence" value="ECO:0007669"/>
    <property type="project" value="InterPro"/>
</dbReference>
<accession>A0A133N9G7</accession>
<evidence type="ECO:0000259" key="1">
    <source>
        <dbReference type="PROSITE" id="PS50880"/>
    </source>
</evidence>
<comment type="caution">
    <text evidence="2">The sequence shown here is derived from an EMBL/GenBank/DDBJ whole genome shotgun (WGS) entry which is preliminary data.</text>
</comment>
<dbReference type="InterPro" id="IPR027032">
    <property type="entry name" value="Twinkle-like"/>
</dbReference>
<dbReference type="Pfam" id="PF13155">
    <property type="entry name" value="Toprim_2"/>
    <property type="match status" value="1"/>
</dbReference>
<gene>
    <name evidence="2" type="ORF">HMPREF3221_02463</name>
</gene>
<proteinExistence type="predicted"/>
<reference evidence="3" key="1">
    <citation type="submission" date="2016-01" db="EMBL/GenBank/DDBJ databases">
        <authorList>
            <person name="Mitreva M."/>
            <person name="Pepin K.H."/>
            <person name="Mihindukulasuriya K.A."/>
            <person name="Fulton R."/>
            <person name="Fronick C."/>
            <person name="O'Laughlin M."/>
            <person name="Miner T."/>
            <person name="Herter B."/>
            <person name="Rosa B.A."/>
            <person name="Cordes M."/>
            <person name="Tomlinson C."/>
            <person name="Wollam A."/>
            <person name="Palsikar V.B."/>
            <person name="Mardis E.R."/>
            <person name="Wilson R.K."/>
        </authorList>
    </citation>
    <scope>NUCLEOTIDE SEQUENCE [LARGE SCALE GENOMIC DNA]</scope>
    <source>
        <strain evidence="3">MJR7757B</strain>
    </source>
</reference>
<dbReference type="InterPro" id="IPR034154">
    <property type="entry name" value="TOPRIM_DnaG/twinkle"/>
</dbReference>
<sequence>MKIKHYGNEARLDYCPVCQKVKKDNPCFSVNVNTGKYMCHATGKSGHISEFPEVQKELNISGIEEKTEEKIIYDFSSLIYNSKKLNKKWLDYLKRRGIENENNINKLYRMGTHESMMIPVTNGETVVGIKYRSLDKKLWSEKGSCLDYLLNWQNITDFEYLVIVEGEIDLLSALEAGVENTVSLPSGATNIKCIKAQKNWLSKFQKIIIATDDDEAGAEARKRIVHELRDLLIPLYKTYFHKKKDVNEVLMKNGKDKVYEYLLNKPSQIKTGFKSFKIDDGGYTYFGGEEATRVCNFLVEVNAFSENFLIGKAINNGRERKFKAKISDLLSIKGIAEAMGVYLASPSTIPKFIDWLKEENQEKYIEEIEYYGIRNDKYYDEDSDVVCDKRDLKITKISEIEALTTEDKEWLEKNLIHMRNDVNQSLLGICWALGRFHTQGTYPILEVSGTTSIGKTEYVEFISRLLFGGRENIKSLSTLSNHQIRSFSSCSNITPWAIDEVKITGKFQLEKMNDLYSTIRSVYDNKIINQGNTTNKLAEFHLCTPLIISGETKLSDVSIQNRMISTSLTKKNKGDFEIYKKLKNSDILEKLGKTALMDRLENGVIATDSTILDKVKDERQLYNLNCLLKGLKALSRVLNINMSVITNFVNFLNTDFSKEYTTTDNFIELLKLVEDAGIENLESFYVSTPNEHWARFQLLYTAIDEQKRKTNSTLELLDMKTLRKQLIEEEFIISNSEVKKIKDSFTGEAKTYKIAKFKIIK</sequence>
<evidence type="ECO:0000313" key="3">
    <source>
        <dbReference type="Proteomes" id="UP000070401"/>
    </source>
</evidence>
<dbReference type="Proteomes" id="UP000070401">
    <property type="component" value="Unassembled WGS sequence"/>
</dbReference>
<keyword evidence="3" id="KW-1185">Reference proteome</keyword>
<dbReference type="PANTHER" id="PTHR12873:SF0">
    <property type="entry name" value="TWINKLE MTDNA HELICASE"/>
    <property type="match status" value="1"/>
</dbReference>
<dbReference type="CDD" id="cd01029">
    <property type="entry name" value="TOPRIM_primases"/>
    <property type="match status" value="1"/>
</dbReference>
<dbReference type="SMART" id="SM00493">
    <property type="entry name" value="TOPRIM"/>
    <property type="match status" value="1"/>
</dbReference>
<organism evidence="2 3">
    <name type="scientific">Fusobacterium nucleatum</name>
    <dbReference type="NCBI Taxonomy" id="851"/>
    <lineage>
        <taxon>Bacteria</taxon>
        <taxon>Fusobacteriati</taxon>
        <taxon>Fusobacteriota</taxon>
        <taxon>Fusobacteriia</taxon>
        <taxon>Fusobacteriales</taxon>
        <taxon>Fusobacteriaceae</taxon>
        <taxon>Fusobacterium</taxon>
    </lineage>
</organism>
<dbReference type="PATRIC" id="fig|851.8.peg.2497"/>
<dbReference type="PANTHER" id="PTHR12873">
    <property type="entry name" value="T7-LIKE MITOCHONDRIAL DNA HELICASE"/>
    <property type="match status" value="1"/>
</dbReference>
<protein>
    <submittedName>
        <fullName evidence="2">Toprim domain protein</fullName>
    </submittedName>
</protein>
<feature type="domain" description="Toprim" evidence="1">
    <location>
        <begin position="159"/>
        <end position="243"/>
    </location>
</feature>
<name>A0A133N9G7_FUSNU</name>
<evidence type="ECO:0000313" key="2">
    <source>
        <dbReference type="EMBL" id="KXA12942.1"/>
    </source>
</evidence>
<dbReference type="PROSITE" id="PS50880">
    <property type="entry name" value="TOPRIM"/>
    <property type="match status" value="1"/>
</dbReference>
<dbReference type="AlphaFoldDB" id="A0A133N9G7"/>
<dbReference type="SUPFAM" id="SSF56731">
    <property type="entry name" value="DNA primase core"/>
    <property type="match status" value="1"/>
</dbReference>
<dbReference type="GO" id="GO:0003697">
    <property type="term" value="F:single-stranded DNA binding"/>
    <property type="evidence" value="ECO:0007669"/>
    <property type="project" value="InterPro"/>
</dbReference>
<dbReference type="InterPro" id="IPR006171">
    <property type="entry name" value="TOPRIM_dom"/>
</dbReference>
<dbReference type="EMBL" id="LRPY01000294">
    <property type="protein sequence ID" value="KXA12942.1"/>
    <property type="molecule type" value="Genomic_DNA"/>
</dbReference>